<gene>
    <name evidence="7" type="ORF">FHS30_000626</name>
</gene>
<dbReference type="InterPro" id="IPR001727">
    <property type="entry name" value="GDT1-like"/>
</dbReference>
<keyword evidence="8" id="KW-1185">Reference proteome</keyword>
<evidence type="ECO:0000256" key="1">
    <source>
        <dbReference type="ARBA" id="ARBA00004141"/>
    </source>
</evidence>
<evidence type="ECO:0000256" key="5">
    <source>
        <dbReference type="ARBA" id="ARBA00023136"/>
    </source>
</evidence>
<evidence type="ECO:0000256" key="2">
    <source>
        <dbReference type="ARBA" id="ARBA00009190"/>
    </source>
</evidence>
<name>A0A839ULJ7_9GAMM</name>
<evidence type="ECO:0000313" key="7">
    <source>
        <dbReference type="EMBL" id="MBB3167450.1"/>
    </source>
</evidence>
<accession>A0A839ULJ7</accession>
<feature type="transmembrane region" description="Helical" evidence="6">
    <location>
        <begin position="38"/>
        <end position="59"/>
    </location>
</feature>
<dbReference type="Proteomes" id="UP000559987">
    <property type="component" value="Unassembled WGS sequence"/>
</dbReference>
<evidence type="ECO:0000256" key="6">
    <source>
        <dbReference type="RuleBase" id="RU365102"/>
    </source>
</evidence>
<comment type="subcellular location">
    <subcellularLocation>
        <location evidence="1 6">Membrane</location>
        <topology evidence="1 6">Multi-pass membrane protein</topology>
    </subcellularLocation>
</comment>
<evidence type="ECO:0000256" key="3">
    <source>
        <dbReference type="ARBA" id="ARBA00022692"/>
    </source>
</evidence>
<evidence type="ECO:0000313" key="8">
    <source>
        <dbReference type="Proteomes" id="UP000559987"/>
    </source>
</evidence>
<protein>
    <recommendedName>
        <fullName evidence="6">GDT1 family protein</fullName>
    </recommendedName>
</protein>
<keyword evidence="3 6" id="KW-0812">Transmembrane</keyword>
<organism evidence="7 8">
    <name type="scientific">Simiduia aestuariiviva</name>
    <dbReference type="NCBI Taxonomy" id="1510459"/>
    <lineage>
        <taxon>Bacteria</taxon>
        <taxon>Pseudomonadati</taxon>
        <taxon>Pseudomonadota</taxon>
        <taxon>Gammaproteobacteria</taxon>
        <taxon>Cellvibrionales</taxon>
        <taxon>Cellvibrionaceae</taxon>
        <taxon>Simiduia</taxon>
    </lineage>
</organism>
<dbReference type="RefSeq" id="WP_183908183.1">
    <property type="nucleotide sequence ID" value="NZ_JACHXZ010000001.1"/>
</dbReference>
<comment type="similarity">
    <text evidence="2 6">Belongs to the GDT1 family.</text>
</comment>
<dbReference type="GO" id="GO:0046873">
    <property type="term" value="F:metal ion transmembrane transporter activity"/>
    <property type="evidence" value="ECO:0007669"/>
    <property type="project" value="InterPro"/>
</dbReference>
<dbReference type="EMBL" id="JACHXZ010000001">
    <property type="protein sequence ID" value="MBB3167450.1"/>
    <property type="molecule type" value="Genomic_DNA"/>
</dbReference>
<feature type="transmembrane region" description="Helical" evidence="6">
    <location>
        <begin position="66"/>
        <end position="85"/>
    </location>
</feature>
<feature type="transmembrane region" description="Helical" evidence="6">
    <location>
        <begin position="165"/>
        <end position="183"/>
    </location>
</feature>
<keyword evidence="5 6" id="KW-0472">Membrane</keyword>
<keyword evidence="4 6" id="KW-1133">Transmembrane helix</keyword>
<dbReference type="GO" id="GO:0016020">
    <property type="term" value="C:membrane"/>
    <property type="evidence" value="ECO:0007669"/>
    <property type="project" value="UniProtKB-SubCell"/>
</dbReference>
<dbReference type="AlphaFoldDB" id="A0A839ULJ7"/>
<dbReference type="Pfam" id="PF01169">
    <property type="entry name" value="GDT1"/>
    <property type="match status" value="2"/>
</dbReference>
<proteinExistence type="inferred from homology"/>
<comment type="caution">
    <text evidence="7">The sequence shown here is derived from an EMBL/GenBank/DDBJ whole genome shotgun (WGS) entry which is preliminary data.</text>
</comment>
<sequence length="186" mass="20010">MDAFFTATLAVALAEIGDKTQLLALLLTLRFANKPALVAGILVATLVNHGLSAWLGHWLGGQLSSGWGEAFIAASFIVLGLWLLIPDSADDEDPRFDRFGAFLVATMLFFVAEIGDKTQVATVMLAAEFQAPFWVTTGTTLGMLIANVPVVYWGSAIMQRIPLAFAQRLAAGLFIAIGIWLGWQLV</sequence>
<dbReference type="PANTHER" id="PTHR12608:SF1">
    <property type="entry name" value="TRANSMEMBRANE PROTEIN 165"/>
    <property type="match status" value="1"/>
</dbReference>
<reference evidence="7 8" key="1">
    <citation type="submission" date="2020-08" db="EMBL/GenBank/DDBJ databases">
        <title>Genomic Encyclopedia of Type Strains, Phase III (KMG-III): the genomes of soil and plant-associated and newly described type strains.</title>
        <authorList>
            <person name="Whitman W."/>
        </authorList>
    </citation>
    <scope>NUCLEOTIDE SEQUENCE [LARGE SCALE GENOMIC DNA]</scope>
    <source>
        <strain evidence="7 8">CECT 8571</strain>
    </source>
</reference>
<dbReference type="PANTHER" id="PTHR12608">
    <property type="entry name" value="TRANSMEMBRANE PROTEIN HTP-1 RELATED"/>
    <property type="match status" value="1"/>
</dbReference>
<evidence type="ECO:0000256" key="4">
    <source>
        <dbReference type="ARBA" id="ARBA00022989"/>
    </source>
</evidence>
<comment type="caution">
    <text evidence="6">Lacks conserved residue(s) required for the propagation of feature annotation.</text>
</comment>
<feature type="transmembrane region" description="Helical" evidence="6">
    <location>
        <begin position="133"/>
        <end position="153"/>
    </location>
</feature>